<keyword evidence="5 6" id="KW-0472">Membrane</keyword>
<dbReference type="AlphaFoldDB" id="A0A212JWW1"/>
<dbReference type="PANTHER" id="PTHR22911:SF6">
    <property type="entry name" value="SOLUTE CARRIER FAMILY 35 MEMBER G1"/>
    <property type="match status" value="1"/>
</dbReference>
<feature type="transmembrane region" description="Helical" evidence="6">
    <location>
        <begin position="88"/>
        <end position="107"/>
    </location>
</feature>
<dbReference type="EMBL" id="FLUO01000001">
    <property type="protein sequence ID" value="SBW03858.1"/>
    <property type="molecule type" value="Genomic_DNA"/>
</dbReference>
<feature type="transmembrane region" description="Helical" evidence="6">
    <location>
        <begin position="24"/>
        <end position="44"/>
    </location>
</feature>
<feature type="transmembrane region" description="Helical" evidence="6">
    <location>
        <begin position="246"/>
        <end position="271"/>
    </location>
</feature>
<reference evidence="8" key="1">
    <citation type="submission" date="2016-04" db="EMBL/GenBank/DDBJ databases">
        <authorList>
            <person name="Evans L.H."/>
            <person name="Alamgir A."/>
            <person name="Owens N."/>
            <person name="Weber N.D."/>
            <person name="Virtaneva K."/>
            <person name="Barbian K."/>
            <person name="Babar A."/>
            <person name="Rosenke K."/>
        </authorList>
    </citation>
    <scope>NUCLEOTIDE SEQUENCE</scope>
    <source>
        <strain evidence="8">86</strain>
    </source>
</reference>
<dbReference type="SUPFAM" id="SSF103481">
    <property type="entry name" value="Multidrug resistance efflux transporter EmrE"/>
    <property type="match status" value="2"/>
</dbReference>
<comment type="subcellular location">
    <subcellularLocation>
        <location evidence="1">Membrane</location>
        <topology evidence="1">Multi-pass membrane protein</topology>
    </subcellularLocation>
</comment>
<comment type="similarity">
    <text evidence="2">Belongs to the drug/metabolite transporter (DMT) superfamily. 10 TMS drug/metabolite exporter (DME) (TC 2.A.7.3) family.</text>
</comment>
<proteinExistence type="inferred from homology"/>
<evidence type="ECO:0000256" key="3">
    <source>
        <dbReference type="ARBA" id="ARBA00022692"/>
    </source>
</evidence>
<accession>A0A212JWW1</accession>
<dbReference type="PANTHER" id="PTHR22911">
    <property type="entry name" value="ACYL-MALONYL CONDENSING ENZYME-RELATED"/>
    <property type="match status" value="1"/>
</dbReference>
<feature type="transmembrane region" description="Helical" evidence="6">
    <location>
        <begin position="56"/>
        <end position="76"/>
    </location>
</feature>
<evidence type="ECO:0000256" key="2">
    <source>
        <dbReference type="ARBA" id="ARBA00009853"/>
    </source>
</evidence>
<evidence type="ECO:0000256" key="5">
    <source>
        <dbReference type="ARBA" id="ARBA00023136"/>
    </source>
</evidence>
<organism evidence="8">
    <name type="scientific">uncultured Alphaproteobacteria bacterium</name>
    <dbReference type="NCBI Taxonomy" id="91750"/>
    <lineage>
        <taxon>Bacteria</taxon>
        <taxon>Pseudomonadati</taxon>
        <taxon>Pseudomonadota</taxon>
        <taxon>Alphaproteobacteria</taxon>
        <taxon>environmental samples</taxon>
    </lineage>
</organism>
<gene>
    <name evidence="8" type="ORF">KL86APRO_11778</name>
</gene>
<evidence type="ECO:0000313" key="8">
    <source>
        <dbReference type="EMBL" id="SBW03858.1"/>
    </source>
</evidence>
<name>A0A212JWW1_9PROT</name>
<evidence type="ECO:0000259" key="7">
    <source>
        <dbReference type="Pfam" id="PF00892"/>
    </source>
</evidence>
<feature type="transmembrane region" description="Helical" evidence="6">
    <location>
        <begin position="195"/>
        <end position="215"/>
    </location>
</feature>
<dbReference type="GO" id="GO:0016020">
    <property type="term" value="C:membrane"/>
    <property type="evidence" value="ECO:0007669"/>
    <property type="project" value="UniProtKB-SubCell"/>
</dbReference>
<keyword evidence="4 6" id="KW-1133">Transmembrane helix</keyword>
<sequence length="304" mass="32704">MLLPSASAPVGNIEPPSADDPPRAIAFIVISTVLFAVLWVVVKLLSPRYSVYELTFFRNFFAIIPAVLMLVHYGDFGVLRVKRISGHVWRAVLGITAMMLGFASYTLMPLANAVAISFMSPLVITALSVPLLGEKVGPWRWSAVVVGFVGVLVIVNPGEGFLTTGALVAIGGAAVTALAMITIRQLNRSDKPVAIVFYFALFATLFSALPLPFVWVTPQGWDWALLIGAGLSGGFGQHFMTRAFALAPAAVVSPFNYVSLIWSTAAGWLFWGDLPASNVYFGAAIVIASGLVILWRETRRGVKF</sequence>
<feature type="transmembrane region" description="Helical" evidence="6">
    <location>
        <begin position="113"/>
        <end position="132"/>
    </location>
</feature>
<evidence type="ECO:0000256" key="4">
    <source>
        <dbReference type="ARBA" id="ARBA00022989"/>
    </source>
</evidence>
<evidence type="ECO:0000256" key="6">
    <source>
        <dbReference type="SAM" id="Phobius"/>
    </source>
</evidence>
<protein>
    <submittedName>
        <fullName evidence="8">Putative permease of the drug/metabolite transporter superfamily</fullName>
    </submittedName>
</protein>
<feature type="transmembrane region" description="Helical" evidence="6">
    <location>
        <begin position="139"/>
        <end position="155"/>
    </location>
</feature>
<feature type="transmembrane region" description="Helical" evidence="6">
    <location>
        <begin position="277"/>
        <end position="295"/>
    </location>
</feature>
<keyword evidence="3 6" id="KW-0812">Transmembrane</keyword>
<dbReference type="Pfam" id="PF00892">
    <property type="entry name" value="EamA"/>
    <property type="match status" value="2"/>
</dbReference>
<dbReference type="InterPro" id="IPR037185">
    <property type="entry name" value="EmrE-like"/>
</dbReference>
<dbReference type="InterPro" id="IPR000620">
    <property type="entry name" value="EamA_dom"/>
</dbReference>
<evidence type="ECO:0000256" key="1">
    <source>
        <dbReference type="ARBA" id="ARBA00004141"/>
    </source>
</evidence>
<feature type="transmembrane region" description="Helical" evidence="6">
    <location>
        <begin position="161"/>
        <end position="183"/>
    </location>
</feature>
<feature type="domain" description="EamA" evidence="7">
    <location>
        <begin position="24"/>
        <end position="155"/>
    </location>
</feature>
<feature type="domain" description="EamA" evidence="7">
    <location>
        <begin position="164"/>
        <end position="294"/>
    </location>
</feature>